<keyword evidence="2" id="KW-1185">Reference proteome</keyword>
<dbReference type="PANTHER" id="PTHR22946:SF8">
    <property type="entry name" value="ACETYL XYLAN ESTERASE DOMAIN-CONTAINING PROTEIN"/>
    <property type="match status" value="1"/>
</dbReference>
<reference evidence="1" key="1">
    <citation type="journal article" date="2014" name="Int. J. Syst. Evol. Microbiol.">
        <title>Complete genome sequence of Corynebacterium casei LMG S-19264T (=DSM 44701T), isolated from a smear-ripened cheese.</title>
        <authorList>
            <consortium name="US DOE Joint Genome Institute (JGI-PGF)"/>
            <person name="Walter F."/>
            <person name="Albersmeier A."/>
            <person name="Kalinowski J."/>
            <person name="Ruckert C."/>
        </authorList>
    </citation>
    <scope>NUCLEOTIDE SEQUENCE</scope>
    <source>
        <strain evidence="1">CGMCC 1.12153</strain>
    </source>
</reference>
<dbReference type="SUPFAM" id="SSF53474">
    <property type="entry name" value="alpha/beta-Hydrolases"/>
    <property type="match status" value="1"/>
</dbReference>
<proteinExistence type="predicted"/>
<dbReference type="Gene3D" id="3.40.50.1820">
    <property type="entry name" value="alpha/beta hydrolase"/>
    <property type="match status" value="1"/>
</dbReference>
<name>A0A917B5R8_HALAA</name>
<protein>
    <recommendedName>
        <fullName evidence="3">Dienelactone hydrolase</fullName>
    </recommendedName>
</protein>
<organism evidence="1 2">
    <name type="scientific">Halobacillus andaensis</name>
    <dbReference type="NCBI Taxonomy" id="1176239"/>
    <lineage>
        <taxon>Bacteria</taxon>
        <taxon>Bacillati</taxon>
        <taxon>Bacillota</taxon>
        <taxon>Bacilli</taxon>
        <taxon>Bacillales</taxon>
        <taxon>Bacillaceae</taxon>
        <taxon>Halobacillus</taxon>
    </lineage>
</organism>
<dbReference type="InterPro" id="IPR029058">
    <property type="entry name" value="AB_hydrolase_fold"/>
</dbReference>
<comment type="caution">
    <text evidence="1">The sequence shown here is derived from an EMBL/GenBank/DDBJ whole genome shotgun (WGS) entry which is preliminary data.</text>
</comment>
<evidence type="ECO:0000313" key="1">
    <source>
        <dbReference type="EMBL" id="GGF23968.1"/>
    </source>
</evidence>
<dbReference type="InterPro" id="IPR025890">
    <property type="entry name" value="Abhydrolase_bac"/>
</dbReference>
<sequence length="322" mass="35815">MTEIDRYLVRLYKESIEKQMINKSAIRKEVTRLLGCFESPVCRGVQAVEEPVHEDGYTREHFQFYTTGDLTARMYVLTPAVKPSKKYPGVLALHGHGKGYKEMVGIEKGSTGHHCFALDLVKRGFKVFVPEMIGFGDRMLKKDKEGGVSNSCFPLAAHLLMSGKTLAGLRVYEARRVLDIMENWSEQRFGVVGFSGGGMIAAFTAMLDRRVQATVLSGFANTFKGSILAADHCLDNYIPGLLKVGELPALLGLITPKPLFIEAGLHDQVFPIEPAQQTIQKLTLLYKELGVGSQFSYDLFDGGHEVKGEQSFDWLSQHLHLT</sequence>
<reference evidence="1" key="2">
    <citation type="submission" date="2020-09" db="EMBL/GenBank/DDBJ databases">
        <authorList>
            <person name="Sun Q."/>
            <person name="Zhou Y."/>
        </authorList>
    </citation>
    <scope>NUCLEOTIDE SEQUENCE</scope>
    <source>
        <strain evidence="1">CGMCC 1.12153</strain>
    </source>
</reference>
<dbReference type="Pfam" id="PF12715">
    <property type="entry name" value="Abhydrolase_7"/>
    <property type="match status" value="1"/>
</dbReference>
<gene>
    <name evidence="1" type="ORF">GCM10010954_23560</name>
</gene>
<dbReference type="Proteomes" id="UP000660110">
    <property type="component" value="Unassembled WGS sequence"/>
</dbReference>
<dbReference type="InterPro" id="IPR050261">
    <property type="entry name" value="FrsA_esterase"/>
</dbReference>
<dbReference type="EMBL" id="BMEL01000003">
    <property type="protein sequence ID" value="GGF23968.1"/>
    <property type="molecule type" value="Genomic_DNA"/>
</dbReference>
<dbReference type="AlphaFoldDB" id="A0A917B5R8"/>
<dbReference type="RefSeq" id="WP_188377723.1">
    <property type="nucleotide sequence ID" value="NZ_BMEL01000003.1"/>
</dbReference>
<evidence type="ECO:0000313" key="2">
    <source>
        <dbReference type="Proteomes" id="UP000660110"/>
    </source>
</evidence>
<dbReference type="PANTHER" id="PTHR22946">
    <property type="entry name" value="DIENELACTONE HYDROLASE DOMAIN-CONTAINING PROTEIN-RELATED"/>
    <property type="match status" value="1"/>
</dbReference>
<evidence type="ECO:0008006" key="3">
    <source>
        <dbReference type="Google" id="ProtNLM"/>
    </source>
</evidence>
<accession>A0A917B5R8</accession>